<reference evidence="2 3" key="1">
    <citation type="journal article" date="2014" name="BMC Genomics">
        <title>The complete genome sequences of poxviruses isolated from a penguin and a pigeon in South Africa and comparison to other sequenced avipoxviruses.</title>
        <authorList>
            <person name="Offerman K."/>
            <person name="Carulei O."/>
            <person name="van der Walt A.P."/>
            <person name="Douglass N."/>
            <person name="Williamson A.L."/>
        </authorList>
    </citation>
    <scope>NUCLEOTIDE SEQUENCE [LARGE SCALE GENOMIC DNA]</scope>
    <source>
        <strain evidence="2">FeP2</strain>
    </source>
</reference>
<dbReference type="PROSITE" id="PS51301">
    <property type="entry name" value="KILA_N"/>
    <property type="match status" value="1"/>
</dbReference>
<dbReference type="InterPro" id="IPR036887">
    <property type="entry name" value="HTH_APSES_sf"/>
</dbReference>
<dbReference type="KEGG" id="vg:19737884"/>
<dbReference type="GeneID" id="19737884"/>
<dbReference type="InterPro" id="IPR018004">
    <property type="entry name" value="KilA/APSES_HTH"/>
</dbReference>
<gene>
    <name evidence="2" type="ORF">fep_159</name>
</gene>
<proteinExistence type="predicted"/>
<evidence type="ECO:0000313" key="3">
    <source>
        <dbReference type="Proteomes" id="UP000101521"/>
    </source>
</evidence>
<dbReference type="GO" id="GO:0003677">
    <property type="term" value="F:DNA binding"/>
    <property type="evidence" value="ECO:0007669"/>
    <property type="project" value="InterPro"/>
</dbReference>
<evidence type="ECO:0000259" key="1">
    <source>
        <dbReference type="PROSITE" id="PS51301"/>
    </source>
</evidence>
<keyword evidence="3" id="KW-1185">Reference proteome</keyword>
<dbReference type="Proteomes" id="UP000101521">
    <property type="component" value="Segment"/>
</dbReference>
<accession>A0A068EH26</accession>
<dbReference type="RefSeq" id="YP_009046387.1">
    <property type="nucleotide sequence ID" value="NC_024447.1"/>
</dbReference>
<feature type="domain" description="KilA-N" evidence="1">
    <location>
        <begin position="11"/>
        <end position="121"/>
    </location>
</feature>
<dbReference type="InterPro" id="IPR017880">
    <property type="entry name" value="KilA_N"/>
</dbReference>
<dbReference type="SUPFAM" id="SSF54616">
    <property type="entry name" value="DNA-binding domain of Mlu1-box binding protein MBP1"/>
    <property type="match status" value="1"/>
</dbReference>
<dbReference type="SMART" id="SM01252">
    <property type="entry name" value="KilA-N"/>
    <property type="match status" value="1"/>
</dbReference>
<dbReference type="EMBL" id="KJ801920">
    <property type="protein sequence ID" value="AID46663.1"/>
    <property type="molecule type" value="Genomic_DNA"/>
</dbReference>
<organism evidence="2 3">
    <name type="scientific">Pigeonpox virus</name>
    <dbReference type="NCBI Taxonomy" id="10264"/>
    <lineage>
        <taxon>Viruses</taxon>
        <taxon>Varidnaviria</taxon>
        <taxon>Bamfordvirae</taxon>
        <taxon>Nucleocytoviricota</taxon>
        <taxon>Pokkesviricetes</taxon>
        <taxon>Chitovirales</taxon>
        <taxon>Poxviridae</taxon>
        <taxon>Chordopoxvirinae</taxon>
        <taxon>Avipoxvirus</taxon>
        <taxon>Avipoxvirus pigeonpox</taxon>
    </lineage>
</organism>
<evidence type="ECO:0000313" key="2">
    <source>
        <dbReference type="EMBL" id="AID46663.1"/>
    </source>
</evidence>
<sequence length="246" mass="28723">MSTITCYGNDKFSYIIYDKVKIIIMKSNNYINATRLCELQGRKFTNWKNLTESKILINNVKKINDKTNQSKTDMVIYVKDTDHKGVKDTCGYYVHQDLVCAISNWISPLFAVKVNKIINYYICNEYDIRLREMQSDMTEIIDIVDKLVGGYSSEISTIIDLFNKFIEKCITNISLSNELSIILNNFINFKKKYDNDIKDIKSLILELKTTSRKSDKQLSDISFDKDNNELNEEKLETEVDKLIFFI</sequence>
<dbReference type="Pfam" id="PF04383">
    <property type="entry name" value="KilA-N"/>
    <property type="match status" value="1"/>
</dbReference>
<protein>
    <submittedName>
        <fullName evidence="2">N1R/p28 family protein</fullName>
    </submittedName>
</protein>
<name>A0A068EH26_9POXV</name>